<reference evidence="1 2" key="1">
    <citation type="submission" date="2015-03" db="EMBL/GenBank/DDBJ databases">
        <title>Genome sequencing of Methylobacterium variabile DSM 16961.</title>
        <authorList>
            <person name="Chaudhry V."/>
            <person name="Patil P.B."/>
        </authorList>
    </citation>
    <scope>NUCLEOTIDE SEQUENCE [LARGE SCALE GENOMIC DNA]</scope>
    <source>
        <strain evidence="1 2">DSM 16961</strain>
    </source>
</reference>
<evidence type="ECO:0000313" key="2">
    <source>
        <dbReference type="Proteomes" id="UP000035955"/>
    </source>
</evidence>
<dbReference type="SUPFAM" id="SSF88697">
    <property type="entry name" value="PUA domain-like"/>
    <property type="match status" value="1"/>
</dbReference>
<dbReference type="AlphaFoldDB" id="A0A0J6SBE6"/>
<name>A0A0J6SBE6_9HYPH</name>
<dbReference type="EMBL" id="LABY01000173">
    <property type="protein sequence ID" value="KMO32510.1"/>
    <property type="molecule type" value="Genomic_DNA"/>
</dbReference>
<dbReference type="RefSeq" id="WP_048446641.1">
    <property type="nucleotide sequence ID" value="NZ_LABY01000173.1"/>
</dbReference>
<protein>
    <submittedName>
        <fullName evidence="1">Uncharacterized protein</fullName>
    </submittedName>
</protein>
<comment type="caution">
    <text evidence="1">The sequence shown here is derived from an EMBL/GenBank/DDBJ whole genome shotgun (WGS) entry which is preliminary data.</text>
</comment>
<organism evidence="1 2">
    <name type="scientific">Methylobacterium variabile</name>
    <dbReference type="NCBI Taxonomy" id="298794"/>
    <lineage>
        <taxon>Bacteria</taxon>
        <taxon>Pseudomonadati</taxon>
        <taxon>Pseudomonadota</taxon>
        <taxon>Alphaproteobacteria</taxon>
        <taxon>Hyphomicrobiales</taxon>
        <taxon>Methylobacteriaceae</taxon>
        <taxon>Methylobacterium</taxon>
    </lineage>
</organism>
<sequence length="154" mass="17362">MSRADELRALPRKAISIRQPWAHMILHEGKSVENRSWSTSFRGPVLLHAAKGMTRDEFWDGMCTLEAISRQDRETNNRRRAQIHQAMQRGGIVGIVDIVDCVTDHPSPWFVGRYGFVLANPRPLPFVSCRGALGFFDVPDEARAALIAREAEHG</sequence>
<dbReference type="CDD" id="cd06554">
    <property type="entry name" value="ASCH_ASC-1_like"/>
    <property type="match status" value="1"/>
</dbReference>
<dbReference type="Proteomes" id="UP000035955">
    <property type="component" value="Unassembled WGS sequence"/>
</dbReference>
<accession>A0A0J6SBE6</accession>
<dbReference type="PATRIC" id="fig|298794.3.peg.2212"/>
<dbReference type="InterPro" id="IPR015947">
    <property type="entry name" value="PUA-like_sf"/>
</dbReference>
<gene>
    <name evidence="1" type="ORF">VQ02_23475</name>
</gene>
<keyword evidence="2" id="KW-1185">Reference proteome</keyword>
<dbReference type="Gene3D" id="2.30.130.30">
    <property type="entry name" value="Hypothetical protein"/>
    <property type="match status" value="1"/>
</dbReference>
<proteinExistence type="predicted"/>
<evidence type="ECO:0000313" key="1">
    <source>
        <dbReference type="EMBL" id="KMO32510.1"/>
    </source>
</evidence>